<evidence type="ECO:0000256" key="2">
    <source>
        <dbReference type="ARBA" id="ARBA00022723"/>
    </source>
</evidence>
<dbReference type="AlphaFoldDB" id="A0A1F5B272"/>
<name>A0A1F5B272_9BACT</name>
<evidence type="ECO:0000256" key="3">
    <source>
        <dbReference type="ARBA" id="ARBA00022801"/>
    </source>
</evidence>
<feature type="domain" description="Peptidase M10 metallopeptidase" evidence="5">
    <location>
        <begin position="198"/>
        <end position="272"/>
    </location>
</feature>
<dbReference type="GO" id="GO:0006508">
    <property type="term" value="P:proteolysis"/>
    <property type="evidence" value="ECO:0007669"/>
    <property type="project" value="UniProtKB-KW"/>
</dbReference>
<accession>A0A1F5B272</accession>
<evidence type="ECO:0000313" key="6">
    <source>
        <dbReference type="EMBL" id="OGD24727.1"/>
    </source>
</evidence>
<keyword evidence="3" id="KW-0378">Hydrolase</keyword>
<dbReference type="Pfam" id="PF00413">
    <property type="entry name" value="Peptidase_M10"/>
    <property type="match status" value="1"/>
</dbReference>
<dbReference type="GO" id="GO:0031012">
    <property type="term" value="C:extracellular matrix"/>
    <property type="evidence" value="ECO:0007669"/>
    <property type="project" value="InterPro"/>
</dbReference>
<comment type="caution">
    <text evidence="6">The sequence shown here is derived from an EMBL/GenBank/DDBJ whole genome shotgun (WGS) entry which is preliminary data.</text>
</comment>
<gene>
    <name evidence="6" type="ORF">A2819_01260</name>
</gene>
<dbReference type="GO" id="GO:0004222">
    <property type="term" value="F:metalloendopeptidase activity"/>
    <property type="evidence" value="ECO:0007669"/>
    <property type="project" value="InterPro"/>
</dbReference>
<dbReference type="InterPro" id="IPR024079">
    <property type="entry name" value="MetalloPept_cat_dom_sf"/>
</dbReference>
<sequence>MNKKFLVVLVAAAFLTVTVGWLVNQPSMVLAKGQGVKFSLPTNAVQVADNLYSLGKAYDKKSGKQVEGYAIVHRKDGAAKPSGVKAGPTACYGFLAKDAKWKWLEPWVVNPNNTRGIDPNFVFDNLTLDIGKWESAAAYNILGDGSMTADALVADTIATDGQNEVYFADIDNSNTIAVTIIWGIFGGPTYNRKLVEWDMIFDDTTYDWSASGESGKMDFENIATHELGHAMGLADLYNSNCANETMYGYAANGETKKRDLNTGDITGINKLY</sequence>
<dbReference type="Gene3D" id="3.40.390.10">
    <property type="entry name" value="Collagenase (Catalytic Domain)"/>
    <property type="match status" value="1"/>
</dbReference>
<evidence type="ECO:0000313" key="7">
    <source>
        <dbReference type="Proteomes" id="UP000176431"/>
    </source>
</evidence>
<evidence type="ECO:0000256" key="1">
    <source>
        <dbReference type="ARBA" id="ARBA00022670"/>
    </source>
</evidence>
<dbReference type="GO" id="GO:0008270">
    <property type="term" value="F:zinc ion binding"/>
    <property type="evidence" value="ECO:0007669"/>
    <property type="project" value="InterPro"/>
</dbReference>
<keyword evidence="1" id="KW-0645">Protease</keyword>
<dbReference type="SUPFAM" id="SSF55486">
    <property type="entry name" value="Metalloproteases ('zincins'), catalytic domain"/>
    <property type="match status" value="1"/>
</dbReference>
<keyword evidence="2" id="KW-0479">Metal-binding</keyword>
<organism evidence="6 7">
    <name type="scientific">Candidatus Azambacteria bacterium RIFCSPHIGHO2_01_FULL_40_24</name>
    <dbReference type="NCBI Taxonomy" id="1797301"/>
    <lineage>
        <taxon>Bacteria</taxon>
        <taxon>Candidatus Azamiibacteriota</taxon>
    </lineage>
</organism>
<proteinExistence type="predicted"/>
<evidence type="ECO:0000256" key="4">
    <source>
        <dbReference type="ARBA" id="ARBA00022833"/>
    </source>
</evidence>
<protein>
    <recommendedName>
        <fullName evidence="5">Peptidase M10 metallopeptidase domain-containing protein</fullName>
    </recommendedName>
</protein>
<dbReference type="EMBL" id="MEYK01000035">
    <property type="protein sequence ID" value="OGD24727.1"/>
    <property type="molecule type" value="Genomic_DNA"/>
</dbReference>
<reference evidence="6 7" key="1">
    <citation type="journal article" date="2016" name="Nat. Commun.">
        <title>Thousands of microbial genomes shed light on interconnected biogeochemical processes in an aquifer system.</title>
        <authorList>
            <person name="Anantharaman K."/>
            <person name="Brown C.T."/>
            <person name="Hug L.A."/>
            <person name="Sharon I."/>
            <person name="Castelle C.J."/>
            <person name="Probst A.J."/>
            <person name="Thomas B.C."/>
            <person name="Singh A."/>
            <person name="Wilkins M.J."/>
            <person name="Karaoz U."/>
            <person name="Brodie E.L."/>
            <person name="Williams K.H."/>
            <person name="Hubbard S.S."/>
            <person name="Banfield J.F."/>
        </authorList>
    </citation>
    <scope>NUCLEOTIDE SEQUENCE [LARGE SCALE GENOMIC DNA]</scope>
</reference>
<evidence type="ECO:0000259" key="5">
    <source>
        <dbReference type="Pfam" id="PF00413"/>
    </source>
</evidence>
<dbReference type="InterPro" id="IPR001818">
    <property type="entry name" value="Pept_M10_metallopeptidase"/>
</dbReference>
<dbReference type="Proteomes" id="UP000176431">
    <property type="component" value="Unassembled WGS sequence"/>
</dbReference>
<keyword evidence="4" id="KW-0862">Zinc</keyword>